<organism evidence="3 4">
    <name type="scientific">Eutypa lata (strain UCR-EL1)</name>
    <name type="common">Grapevine dieback disease fungus</name>
    <name type="synonym">Eutypa armeniacae</name>
    <dbReference type="NCBI Taxonomy" id="1287681"/>
    <lineage>
        <taxon>Eukaryota</taxon>
        <taxon>Fungi</taxon>
        <taxon>Dikarya</taxon>
        <taxon>Ascomycota</taxon>
        <taxon>Pezizomycotina</taxon>
        <taxon>Sordariomycetes</taxon>
        <taxon>Xylariomycetidae</taxon>
        <taxon>Xylariales</taxon>
        <taxon>Diatrypaceae</taxon>
        <taxon>Eutypa</taxon>
    </lineage>
</organism>
<evidence type="ECO:0000313" key="4">
    <source>
        <dbReference type="Proteomes" id="UP000012174"/>
    </source>
</evidence>
<feature type="signal peptide" evidence="2">
    <location>
        <begin position="1"/>
        <end position="23"/>
    </location>
</feature>
<dbReference type="HOGENOM" id="CLU_1372221_0_0_1"/>
<gene>
    <name evidence="3" type="ORF">UCREL1_2898</name>
</gene>
<evidence type="ECO:0000256" key="1">
    <source>
        <dbReference type="SAM" id="MobiDB-lite"/>
    </source>
</evidence>
<name>M7TJF6_EUTLA</name>
<dbReference type="KEGG" id="ela:UCREL1_2898"/>
<dbReference type="EMBL" id="KB705972">
    <property type="protein sequence ID" value="EMR70076.1"/>
    <property type="molecule type" value="Genomic_DNA"/>
</dbReference>
<proteinExistence type="predicted"/>
<feature type="region of interest" description="Disordered" evidence="1">
    <location>
        <begin position="180"/>
        <end position="199"/>
    </location>
</feature>
<dbReference type="AlphaFoldDB" id="M7TJF6"/>
<evidence type="ECO:0000256" key="2">
    <source>
        <dbReference type="SAM" id="SignalP"/>
    </source>
</evidence>
<dbReference type="Proteomes" id="UP000012174">
    <property type="component" value="Unassembled WGS sequence"/>
</dbReference>
<keyword evidence="4" id="KW-1185">Reference proteome</keyword>
<feature type="chain" id="PRO_5004085668" evidence="2">
    <location>
        <begin position="24"/>
        <end position="199"/>
    </location>
</feature>
<sequence length="199" mass="20462">MRVSFLTNTLALAASSLLQGVSAVAHDTIDTAPGANLTAIALTHALAITHPTNITAATLGSPLNITWVTSGEEGTPETVNLILLGAYKGGDFHHCGVIGENITNTGWLQWDIEHVTVPSNSSSSSGGNTSSAFECPAWAHIIDEPENTAFVINIGDAQQPKYGMYSRTFCILPPPPGSSNATSTASATAAAGIPTPPPV</sequence>
<keyword evidence="2" id="KW-0732">Signal</keyword>
<protein>
    <submittedName>
        <fullName evidence="3">Uncharacterized protein</fullName>
    </submittedName>
</protein>
<evidence type="ECO:0000313" key="3">
    <source>
        <dbReference type="EMBL" id="EMR70076.1"/>
    </source>
</evidence>
<accession>M7TJF6</accession>
<feature type="compositionally biased region" description="Low complexity" evidence="1">
    <location>
        <begin position="180"/>
        <end position="193"/>
    </location>
</feature>
<reference evidence="4" key="1">
    <citation type="journal article" date="2013" name="Genome Announc.">
        <title>Draft genome sequence of the grapevine dieback fungus Eutypa lata UCR-EL1.</title>
        <authorList>
            <person name="Blanco-Ulate B."/>
            <person name="Rolshausen P.E."/>
            <person name="Cantu D."/>
        </authorList>
    </citation>
    <scope>NUCLEOTIDE SEQUENCE [LARGE SCALE GENOMIC DNA]</scope>
    <source>
        <strain evidence="4">UCR-EL1</strain>
    </source>
</reference>